<feature type="region of interest" description="Disordered" evidence="1">
    <location>
        <begin position="1088"/>
        <end position="1119"/>
    </location>
</feature>
<evidence type="ECO:0000256" key="1">
    <source>
        <dbReference type="SAM" id="MobiDB-lite"/>
    </source>
</evidence>
<feature type="region of interest" description="Disordered" evidence="1">
    <location>
        <begin position="4013"/>
        <end position="4041"/>
    </location>
</feature>
<feature type="region of interest" description="Disordered" evidence="1">
    <location>
        <begin position="1141"/>
        <end position="1222"/>
    </location>
</feature>
<feature type="compositionally biased region" description="Basic residues" evidence="1">
    <location>
        <begin position="1202"/>
        <end position="1211"/>
    </location>
</feature>
<feature type="compositionally biased region" description="Basic residues" evidence="1">
    <location>
        <begin position="1161"/>
        <end position="1173"/>
    </location>
</feature>
<feature type="region of interest" description="Disordered" evidence="1">
    <location>
        <begin position="1362"/>
        <end position="1382"/>
    </location>
</feature>
<feature type="region of interest" description="Disordered" evidence="1">
    <location>
        <begin position="1753"/>
        <end position="1788"/>
    </location>
</feature>
<feature type="compositionally biased region" description="Low complexity" evidence="1">
    <location>
        <begin position="370"/>
        <end position="386"/>
    </location>
</feature>
<feature type="compositionally biased region" description="Polar residues" evidence="1">
    <location>
        <begin position="4013"/>
        <end position="4037"/>
    </location>
</feature>
<feature type="region of interest" description="Disordered" evidence="1">
    <location>
        <begin position="3248"/>
        <end position="3342"/>
    </location>
</feature>
<sequence length="4053" mass="448552">MRRKSMSLIRTSVITLTIGTLQRFRTAENLRLGWDNSGGPGPQRQHSHLFSWDDDFWKTGSRRSPQSVASSASTFEEVESLCFSRSSSDSFNSSLRHWDQRYTPGVGWAGSSARPVWFGGGGAGVHPSRVGTTPWSSSSRRQRISRQSSTTSTSTSRSSAGAGAAGGDDDLSDQSRRASQDTYGRSGDHQSIKGKLLESMEFLGSSGNLDLADKLYLEKIFHRALGQNQSQSEQPPILKSALKKPHNYAPPEVLSGNEVLLERLQRLKHHRLLQRESGSAPASATSSPVLSIKRDKFEKKRRKDLILPDEEEPPSSKRYQWTPASEQFNKRKDLHKDRYEAHSHSRHQNSDSYSKSSLISSMSSFSMENGSLRASPVGSVSPASPSKLPEQHPNLATFLTVNQPMQRVPSVDSAINGATSEGAYNVFSQPFTPSHAERVLMGLGFGAAEGFLPERFLKDWYNKISRAQSDASSGAGNGSMDAGGVSNADSKDVTGRNMYMSKSISHDGYGSNYRPQALVSSDKVSFRSQPILQRHDSHVSSVSSVLDEAASYLPKGGDRSSRNERIGDYVAAQSAAAHQLPQGGGLNSRALKMRQFANDRQKSLPLHLETLTEEDELRIRKSGLDPFDKEARLQMFISDTLSNSGKSSNSEQSRCGSNQSESDSLSSCSEMIDAYANPEMPEWQQSKAFRKQQEQIPTQLQQLGRQPTRKTRPHTDGKKAILSHNHQISNKKQNKKNKCVKSDVRDEPSENGENLDRKYMEDENLSQAETADTKPSTLQGELIAGEMKSKDKVSTVNDKNNDHICHDELKSTNQRNVPKNSCKDKAMQHEKEDEISPRRVQPVNQSMSITSGESFEVADIMQNQKFAFNRGSRIDGNPQSKHRTRRGTTLRQNARGSNSPPSTTSDETELSTQKNPSLKAIEPAMVSIILEDVDQDSDGNRQSQELAMIPQEGNHLNIPPSRCSSSSLSPIPQSPVTVIEVGQLDNQQDSLDTESTGSSRESGDEVCSSENSGISRSGRKSKHGKRGHKQKMLSPTSLKALQIRRRSEHLVPQLSVNDEPLESRRFSLDVPTVARLQRISEQRLQELNGQLSKQDDEEESISPSDLSKRRGSSRRTSFSEEKPVIINEFLANKDFFQSLSPQRRKSYEVQASEDSMDISSHRKKSKSRERRLSRSVSPSPSPTSPRTLSPSPNKGRESPVRRPSRHRHRQLRKDEVKSERTDCKVDKEIMSRESCSHDTCDENQNNDAFEICHCCCRRNDHHSKSKVQTKTEHNESHPKRNKNDIQSHKVTQCSSLETQSIDNNTYKPKPTDNNVSSEQNEMFSRQVLQDSLSHINNPYLDVFPNEKQSPRSQFKLFAAPRSIDSSPGSARSAFTSTGRSGSKSLLSMPAANDYQSETDIDEFPATVKLTLHQRPISSFTKNIMPGANPFRRNSSSSSLISLKGNGFNPNVLFSSSPKRDFHNLEEKNFNGKSAIHTISRAVQTSCGQLNDSYTQQFSAHTTSKPQIFYYMAKDQGTQCGRDPPYSNTFHRGFGEHGADVGLHCGHTRQLHLPEKHVHVYDKFTQTRVACYEMSSQTEWIGDQNSWTPLSDSSSVDNVARNFCAHAMKNPTVSIKQDLNGISELSFDTCNNHNCLKRNDDVSSGSSGNKMSLNFNVIDETIELIEAELLQINTKQRHKPNICLQQAQGIHNHNQLVSTSSKEHQTGTTSFPSRNVIRDTVDKRLTERYAPSTWTDATRLSPFHDSLQHLAQIASRNPTPESSKKNRVDYSPSNLSSHGKTNVKSALNSIESPKNEVRLNKFDTDETLTRNLSFPEKQISNPLIKKPIIYSRHLQTPLSNLQNTSLFQPTNGRLESTACNASDSDTVTFQPALNFSRSHLDQSSSSSKCENDANSNKANSERSYPSVASKDLIVKMYELQQDLTSYLKPCEGMYGEKDVKRIAFSDTLENEQDVLDDGGGKENAQPVLNLPQYDFSIENANTSSGFSYLFRSNNKAKRRFSTPAVCDGAHWARTHSKLSRLKYQNNSHQNSFNSLDIEVDFMNAGEPLGSYRKQQTKNSSMPLSFESMQSFTNDAMSQVSSRSVAVKKVETKSSVDGRSEIAKKEKFALGDEIDNILKLPHEEYPANKSRSPKIIVPCAEKQKQPELPQRSALLYDTDGHVAFSSLQFLSPRDSVASSCGISPRGFNTPEIVISPMESARTAFLTVPHSPQDVLLKARFPSVSSSPSAALSPNILEASAETNMMNPGTSGNCNLNSVLSHETSKTLENIMSERIKSSSKYMVRGSITSSILDSSTFSSLTDISNFSSVDKQSMSSVSKLSMSPHLSTETSTDMADMSGLHPALDDLSDEDIGILESKHDAFNSKTLKLRRHLSLLDKKALKDDECLSGAESDEDAVDSDNNSNLSLAGSEESKDVDDMEVMVHQSRVMRCNSSSTYSEPELDLIDGLSDDSLATSLSDSEDVNTTGTFLTVSGMSKLYSDDLLQVSDYGGYSPSLSRKVLDSVASSPDSITSASACINDTRSRTVKSDYKSMDMVSLRRQELQKAFSESWVSTDCHIGARYEKDTHTPKSELGEEGEHIYDELPKHQHRRGSKDNWHVVHALIKKQNESQSQELSNAGEGKSNEFDCITFGNQKVPHFNLELPDDTVGSSGDECDKEITLINHNFSSARKPRIKTHSDPVNKVLYCELKDKDQKNADAVESHGGTKVNIQVSHNDKEDREIESSSNETYLDGIGNSPDIKSGAKPLKDHGRSANEKTKIGPPNRDSSSIKSDETKKTTNTLKDSAMLEVFQNADLSVLKDAAGLGCKKLSNKIRPSSPALQLHFSFPSSDLVSDVDNDADRGKEGSSFFPRVVGMDYSSDEESREQILTFSDKDLTYAISHDDLDSGLTEDLELVLSKSGDEFDELTNSLLVKDTCSLGGPDLLHTPLSQITEEDTQSECSISEASGDLRLKVWQVRNRFVSSDMVKAHGLTPQSHLPSSELTNVKVATTPTTESEKVAVQSSISETLEEGKSYPRNHTLFSRDPEIDIEIRKNSATSQLSSNLQSEDIKTSDSNDKCRENSEFHTKRKKLNGCSENDSTELYDDPFYTDEPDETARMSVTDKDNPKCLDTLHQTTSNLEFSRSRQATTDLDSEPKYRALSHKSGIFKFAQALLEDAMVKAKAEHTEKASSSRQDLSHSTFSKPEMSHQVVDTKILERTWDNVGTVTTKVSSTKVTTRSNLVISNKTKAPANVFFPEEKHISTTTIQMGDYRDNKAESGSDLVELKSSERSTRLQPNKENTIDLARLSDEEETNRAETFPDDSSLSAKGGPGEMCKYLENGKKDSKGSEHDPSDSNMKSVPDKKAATDVLHNESNLIKQVGENSQITKLANLLNCGFLVGDKVQETQASSGDQRLAEQTSEVQQDKAQTARLKEDETFGLSQEMSEEDADISATDLKSRVKAMLLIDYGKAPGSSDSSIKDELLSSFEPARSRNLLVTTGSESSNASSSPLRRVKVTTMFSQASEDGGLACMSSSIPDSGSEADKSPGSDLEEAVGGSKCLRDKLDEDTVSPKRNIRIQHPQSSDLLFRTQSSGGGRAVGEGRKQLKTLRSRDSLLKLHQQTHVYSSAGSDSDSDLQSVLRSQKQVRPKVRETDIDSQGQDMSRETESSPNSRLVVKQEKKKDDDKNIKDESRFLKVEPDKWRGRKKLGSPEPNQNCPISEDRFNPILNAENPDASVRRMSSSSGSSLGTSMSNPPTPKVIVQQPSEDAQVFTVDKGNIFVFPHRISAKKIFSRGKEETEGANDNHLHSECSTAVEVLGSVSIGQNKQPPSPGSIRPRGPRSLISHRPKRPQFLSPNSALRSSYPEAFIPTPNVAPTREEDSSHPELAYLDIVSRMKSASNLTHTNADRTGQEAVDRKPVNVSPPCITKTDFTKIDTNSSLTGSTQSLRFRNLGSPEPHIAREDDELVCEDPLDRLDLFPPSSAYYTKDKNIERPGLSIVISSDLSELASVEPHHGRCGDELESFWPEKSLSVASKDSGFDSQSQGSPSDMSYSQKFSSVKARSIDIVKEESET</sequence>
<evidence type="ECO:0000313" key="2">
    <source>
        <dbReference type="EMBL" id="KAK3740229.1"/>
    </source>
</evidence>
<feature type="compositionally biased region" description="Low complexity" evidence="1">
    <location>
        <begin position="959"/>
        <end position="975"/>
    </location>
</feature>
<feature type="compositionally biased region" description="Basic and acidic residues" evidence="1">
    <location>
        <begin position="787"/>
        <end position="810"/>
    </location>
</feature>
<feature type="region of interest" description="Disordered" evidence="1">
    <location>
        <begin position="120"/>
        <end position="191"/>
    </location>
</feature>
<feature type="region of interest" description="Disordered" evidence="1">
    <location>
        <begin position="3602"/>
        <end position="3734"/>
    </location>
</feature>
<feature type="compositionally biased region" description="Polar residues" evidence="1">
    <location>
        <begin position="3388"/>
        <end position="3406"/>
    </location>
</feature>
<accession>A0AAE0YCB4</accession>
<evidence type="ECO:0000313" key="3">
    <source>
        <dbReference type="Proteomes" id="UP001283361"/>
    </source>
</evidence>
<name>A0AAE0YCB4_9GAST</name>
<feature type="compositionally biased region" description="Low complexity" evidence="1">
    <location>
        <begin position="3717"/>
        <end position="3732"/>
    </location>
</feature>
<gene>
    <name evidence="2" type="ORF">RRG08_054250</name>
</gene>
<feature type="compositionally biased region" description="Basic residues" evidence="1">
    <location>
        <begin position="1017"/>
        <end position="1031"/>
    </location>
</feature>
<feature type="region of interest" description="Disordered" evidence="1">
    <location>
        <begin position="2695"/>
        <end position="2776"/>
    </location>
</feature>
<feature type="compositionally biased region" description="Low complexity" evidence="1">
    <location>
        <begin position="3812"/>
        <end position="3821"/>
    </location>
</feature>
<feature type="region of interest" description="Disordered" evidence="1">
    <location>
        <begin position="2387"/>
        <end position="2416"/>
    </location>
</feature>
<feature type="compositionally biased region" description="Polar residues" evidence="1">
    <location>
        <begin position="3559"/>
        <end position="3571"/>
    </location>
</feature>
<feature type="region of interest" description="Disordered" evidence="1">
    <location>
        <begin position="2318"/>
        <end position="2340"/>
    </location>
</feature>
<feature type="compositionally biased region" description="Basic and acidic residues" evidence="1">
    <location>
        <begin position="1269"/>
        <end position="1287"/>
    </location>
</feature>
<proteinExistence type="predicted"/>
<feature type="compositionally biased region" description="Polar residues" evidence="1">
    <location>
        <begin position="3170"/>
        <end position="3181"/>
    </location>
</feature>
<dbReference type="EMBL" id="JAWDGP010006482">
    <property type="protein sequence ID" value="KAK3740229.1"/>
    <property type="molecule type" value="Genomic_DNA"/>
</dbReference>
<feature type="region of interest" description="Disordered" evidence="1">
    <location>
        <begin position="868"/>
        <end position="920"/>
    </location>
</feature>
<feature type="region of interest" description="Disordered" evidence="1">
    <location>
        <begin position="3882"/>
        <end position="3901"/>
    </location>
</feature>
<feature type="region of interest" description="Disordered" evidence="1">
    <location>
        <begin position="272"/>
        <end position="327"/>
    </location>
</feature>
<feature type="compositionally biased region" description="Low complexity" evidence="1">
    <location>
        <begin position="145"/>
        <end position="162"/>
    </location>
</feature>
<feature type="compositionally biased region" description="Basic and acidic residues" evidence="1">
    <location>
        <begin position="740"/>
        <end position="759"/>
    </location>
</feature>
<feature type="region of interest" description="Disordered" evidence="1">
    <location>
        <begin position="3506"/>
        <end position="3583"/>
    </location>
</feature>
<feature type="compositionally biased region" description="Basic and acidic residues" evidence="1">
    <location>
        <begin position="2744"/>
        <end position="2757"/>
    </location>
</feature>
<keyword evidence="3" id="KW-1185">Reference proteome</keyword>
<feature type="compositionally biased region" description="Basic and acidic residues" evidence="1">
    <location>
        <begin position="3655"/>
        <end position="3681"/>
    </location>
</feature>
<comment type="caution">
    <text evidence="2">The sequence shown here is derived from an EMBL/GenBank/DDBJ whole genome shotgun (WGS) entry which is preliminary data.</text>
</comment>
<feature type="region of interest" description="Disordered" evidence="1">
    <location>
        <begin position="684"/>
        <end position="759"/>
    </location>
</feature>
<feature type="region of interest" description="Disordered" evidence="1">
    <location>
        <begin position="1877"/>
        <end position="1903"/>
    </location>
</feature>
<feature type="compositionally biased region" description="Basic and acidic residues" evidence="1">
    <location>
        <begin position="3539"/>
        <end position="3550"/>
    </location>
</feature>
<feature type="compositionally biased region" description="Polar residues" evidence="1">
    <location>
        <begin position="1770"/>
        <end position="1788"/>
    </location>
</feature>
<feature type="region of interest" description="Disordered" evidence="1">
    <location>
        <begin position="3802"/>
        <end position="3862"/>
    </location>
</feature>
<feature type="compositionally biased region" description="Polar residues" evidence="1">
    <location>
        <begin position="1363"/>
        <end position="1382"/>
    </location>
</feature>
<feature type="compositionally biased region" description="Polar residues" evidence="1">
    <location>
        <begin position="1891"/>
        <end position="1902"/>
    </location>
</feature>
<feature type="compositionally biased region" description="Basic and acidic residues" evidence="1">
    <location>
        <begin position="821"/>
        <end position="837"/>
    </location>
</feature>
<feature type="compositionally biased region" description="Basic and acidic residues" evidence="1">
    <location>
        <begin position="3318"/>
        <end position="3332"/>
    </location>
</feature>
<feature type="region of interest" description="Disordered" evidence="1">
    <location>
        <begin position="950"/>
        <end position="1045"/>
    </location>
</feature>
<feature type="region of interest" description="Disordered" evidence="1">
    <location>
        <begin position="3388"/>
        <end position="3429"/>
    </location>
</feature>
<feature type="compositionally biased region" description="Polar residues" evidence="1">
    <location>
        <begin position="3602"/>
        <end position="3624"/>
    </location>
</feature>
<feature type="compositionally biased region" description="Basic and acidic residues" evidence="1">
    <location>
        <begin position="2712"/>
        <end position="2721"/>
    </location>
</feature>
<feature type="region of interest" description="Disordered" evidence="1">
    <location>
        <begin position="784"/>
        <end position="840"/>
    </location>
</feature>
<feature type="compositionally biased region" description="Polar residues" evidence="1">
    <location>
        <begin position="1288"/>
        <end position="1322"/>
    </location>
</feature>
<protein>
    <submittedName>
        <fullName evidence="2">Uncharacterized protein</fullName>
    </submittedName>
</protein>
<feature type="compositionally biased region" description="Polar residues" evidence="1">
    <location>
        <begin position="317"/>
        <end position="327"/>
    </location>
</feature>
<feature type="region of interest" description="Disordered" evidence="1">
    <location>
        <begin position="3037"/>
        <end position="3065"/>
    </location>
</feature>
<feature type="compositionally biased region" description="Basic and acidic residues" evidence="1">
    <location>
        <begin position="3249"/>
        <end position="3271"/>
    </location>
</feature>
<feature type="region of interest" description="Disordered" evidence="1">
    <location>
        <begin position="639"/>
        <end position="667"/>
    </location>
</feature>
<feature type="region of interest" description="Disordered" evidence="1">
    <location>
        <begin position="1263"/>
        <end position="1322"/>
    </location>
</feature>
<feature type="compositionally biased region" description="Basic and acidic residues" evidence="1">
    <location>
        <begin position="3046"/>
        <end position="3064"/>
    </location>
</feature>
<feature type="compositionally biased region" description="Polar residues" evidence="1">
    <location>
        <begin position="889"/>
        <end position="916"/>
    </location>
</feature>
<feature type="compositionally biased region" description="Polar residues" evidence="1">
    <location>
        <begin position="984"/>
        <end position="1000"/>
    </location>
</feature>
<feature type="compositionally biased region" description="Basic and acidic residues" evidence="1">
    <location>
        <begin position="1212"/>
        <end position="1222"/>
    </location>
</feature>
<feature type="region of interest" description="Disordered" evidence="1">
    <location>
        <begin position="468"/>
        <end position="493"/>
    </location>
</feature>
<feature type="region of interest" description="Disordered" evidence="1">
    <location>
        <begin position="3163"/>
        <end position="3184"/>
    </location>
</feature>
<feature type="compositionally biased region" description="Low complexity" evidence="1">
    <location>
        <begin position="275"/>
        <end position="291"/>
    </location>
</feature>
<feature type="region of interest" description="Disordered" evidence="1">
    <location>
        <begin position="370"/>
        <end position="389"/>
    </location>
</feature>
<feature type="compositionally biased region" description="Low complexity" evidence="1">
    <location>
        <begin position="1174"/>
        <end position="1192"/>
    </location>
</feature>
<organism evidence="2 3">
    <name type="scientific">Elysia crispata</name>
    <name type="common">lettuce slug</name>
    <dbReference type="NCBI Taxonomy" id="231223"/>
    <lineage>
        <taxon>Eukaryota</taxon>
        <taxon>Metazoa</taxon>
        <taxon>Spiralia</taxon>
        <taxon>Lophotrochozoa</taxon>
        <taxon>Mollusca</taxon>
        <taxon>Gastropoda</taxon>
        <taxon>Heterobranchia</taxon>
        <taxon>Euthyneura</taxon>
        <taxon>Panpulmonata</taxon>
        <taxon>Sacoglossa</taxon>
        <taxon>Placobranchoidea</taxon>
        <taxon>Plakobranchidae</taxon>
        <taxon>Elysia</taxon>
    </lineage>
</organism>
<reference evidence="2" key="1">
    <citation type="journal article" date="2023" name="G3 (Bethesda)">
        <title>A reference genome for the long-term kleptoplast-retaining sea slug Elysia crispata morphotype clarki.</title>
        <authorList>
            <person name="Eastman K.E."/>
            <person name="Pendleton A.L."/>
            <person name="Shaikh M.A."/>
            <person name="Suttiyut T."/>
            <person name="Ogas R."/>
            <person name="Tomko P."/>
            <person name="Gavelis G."/>
            <person name="Widhalm J.R."/>
            <person name="Wisecaver J.H."/>
        </authorList>
    </citation>
    <scope>NUCLEOTIDE SEQUENCE</scope>
    <source>
        <strain evidence="2">ECLA1</strain>
    </source>
</reference>
<feature type="compositionally biased region" description="Basic and acidic residues" evidence="1">
    <location>
        <begin position="3885"/>
        <end position="3898"/>
    </location>
</feature>
<dbReference type="Proteomes" id="UP001283361">
    <property type="component" value="Unassembled WGS sequence"/>
</dbReference>